<dbReference type="Proteomes" id="UP000660380">
    <property type="component" value="Unassembled WGS sequence"/>
</dbReference>
<accession>A0ABR8GR06</accession>
<keyword evidence="2" id="KW-1185">Reference proteome</keyword>
<sequence length="76" mass="8870">MVYACFVKVAYYCWLKIRFAVLILRTFISSIEKENRGQGKVELKLMPIYAFNDFADAKTYLNLLPYLATFSVKIFA</sequence>
<dbReference type="RefSeq" id="WP_029634061.1">
    <property type="nucleotide sequence ID" value="NZ_JACJTA010000029.1"/>
</dbReference>
<evidence type="ECO:0000313" key="2">
    <source>
        <dbReference type="Proteomes" id="UP000660380"/>
    </source>
</evidence>
<evidence type="ECO:0000313" key="1">
    <source>
        <dbReference type="EMBL" id="MBD2605831.1"/>
    </source>
</evidence>
<gene>
    <name evidence="1" type="ORF">H6G81_15220</name>
</gene>
<proteinExistence type="predicted"/>
<name>A0ABR8GR06_9CYAN</name>
<comment type="caution">
    <text evidence="1">The sequence shown here is derived from an EMBL/GenBank/DDBJ whole genome shotgun (WGS) entry which is preliminary data.</text>
</comment>
<dbReference type="EMBL" id="JACJTA010000029">
    <property type="protein sequence ID" value="MBD2605831.1"/>
    <property type="molecule type" value="Genomic_DNA"/>
</dbReference>
<organism evidence="1 2">
    <name type="scientific">Scytonema hofmannii FACHB-248</name>
    <dbReference type="NCBI Taxonomy" id="1842502"/>
    <lineage>
        <taxon>Bacteria</taxon>
        <taxon>Bacillati</taxon>
        <taxon>Cyanobacteriota</taxon>
        <taxon>Cyanophyceae</taxon>
        <taxon>Nostocales</taxon>
        <taxon>Scytonemataceae</taxon>
        <taxon>Scytonema</taxon>
    </lineage>
</organism>
<reference evidence="1 2" key="1">
    <citation type="journal article" date="2020" name="ISME J.">
        <title>Comparative genomics reveals insights into cyanobacterial evolution and habitat adaptation.</title>
        <authorList>
            <person name="Chen M.Y."/>
            <person name="Teng W.K."/>
            <person name="Zhao L."/>
            <person name="Hu C.X."/>
            <person name="Zhou Y.K."/>
            <person name="Han B.P."/>
            <person name="Song L.R."/>
            <person name="Shu W.S."/>
        </authorList>
    </citation>
    <scope>NUCLEOTIDE SEQUENCE [LARGE SCALE GENOMIC DNA]</scope>
    <source>
        <strain evidence="1 2">FACHB-248</strain>
    </source>
</reference>
<protein>
    <submittedName>
        <fullName evidence="1">Uncharacterized protein</fullName>
    </submittedName>
</protein>